<accession>A0ABX8H488</accession>
<keyword evidence="2" id="KW-0732">Signal</keyword>
<dbReference type="SUPFAM" id="SSF53474">
    <property type="entry name" value="alpha/beta-Hydrolases"/>
    <property type="match status" value="1"/>
</dbReference>
<dbReference type="InterPro" id="IPR026444">
    <property type="entry name" value="Secre_tail"/>
</dbReference>
<feature type="compositionally biased region" description="Acidic residues" evidence="1">
    <location>
        <begin position="528"/>
        <end position="553"/>
    </location>
</feature>
<keyword evidence="5" id="KW-1185">Reference proteome</keyword>
<proteinExistence type="predicted"/>
<evidence type="ECO:0000259" key="3">
    <source>
        <dbReference type="Pfam" id="PF18962"/>
    </source>
</evidence>
<dbReference type="RefSeq" id="WP_144077001.1">
    <property type="nucleotide sequence ID" value="NZ_CP076130.1"/>
</dbReference>
<feature type="chain" id="PRO_5045934279" evidence="2">
    <location>
        <begin position="25"/>
        <end position="641"/>
    </location>
</feature>
<feature type="compositionally biased region" description="Acidic residues" evidence="1">
    <location>
        <begin position="493"/>
        <end position="521"/>
    </location>
</feature>
<evidence type="ECO:0000256" key="2">
    <source>
        <dbReference type="SAM" id="SignalP"/>
    </source>
</evidence>
<dbReference type="Pfam" id="PF18962">
    <property type="entry name" value="Por_Secre_tail"/>
    <property type="match status" value="1"/>
</dbReference>
<dbReference type="InterPro" id="IPR029058">
    <property type="entry name" value="AB_hydrolase_fold"/>
</dbReference>
<dbReference type="NCBIfam" id="TIGR04183">
    <property type="entry name" value="Por_Secre_tail"/>
    <property type="match status" value="1"/>
</dbReference>
<protein>
    <submittedName>
        <fullName evidence="4">T9SS type A sorting domain-containing protein</fullName>
    </submittedName>
</protein>
<keyword evidence="4" id="KW-0614">Plasmid</keyword>
<geneLocation type="plasmid" evidence="4 5">
    <name>p1</name>
</geneLocation>
<feature type="domain" description="Secretion system C-terminal sorting" evidence="3">
    <location>
        <begin position="577"/>
        <end position="635"/>
    </location>
</feature>
<evidence type="ECO:0000313" key="4">
    <source>
        <dbReference type="EMBL" id="QWG10518.1"/>
    </source>
</evidence>
<evidence type="ECO:0000313" key="5">
    <source>
        <dbReference type="Proteomes" id="UP000682802"/>
    </source>
</evidence>
<sequence>MQKQLQFSVFLMSLLTVFFSETNAQETTLGIELSQESPASVNSNVIFDYTIRLPKNYNEVDKVPVYFHLHGNNGQKSSIEEFKTTVSLKIGRLYKDDSPYLVIRPRTKGVWNYVQLSKLWDYIKATYKVDEDRVHLSGYSYGGRGTWDWYVYERSIGRNTFATVASTAAAMAKDFSIKDSVIKYNNFSAWVITGDKDPKVDANTSRVIAKGLLIGGVDAKLKILPEKDHNVWGLEFEQEGYLDWLVNNPRKEVVTPLCSININFATEASGDYSTIIEKFGIERMGLVTGGWNNSIDYQQSSPLQMSNNTTSTVTYSVKNAEGILNYGGSNRSALQAGVYTSKESTKPLQITLSNLATQFPTGYKIIVYLTGERPEYKYLYESNGSIKKDSKNLYMYEKIKDENIKSSISDGNTTLYYKGVDVFGGEDTKEYPYMLSSISTTDDALENYPEGTYAIFGPYKNKEEVTLTLSALEGGTSAIGGIQIFPFEVEDMEEPVEEVEEEEQTEEDDTTGADNDPEEESDTIKENEEGETPTESDSDTEEIIDQNDQEESSDPNNIDADIELPLSVENNNNDIYVYPNPSKGKLFIYSTRQLNDVKIVSLQGESYTKKVYNKCIDISDLPNGMYLLEIDKSTRVKFIKE</sequence>
<feature type="region of interest" description="Disordered" evidence="1">
    <location>
        <begin position="493"/>
        <end position="559"/>
    </location>
</feature>
<name>A0ABX8H488_9BACT</name>
<reference evidence="4 5" key="1">
    <citation type="submission" date="2021-05" db="EMBL/GenBank/DDBJ databases">
        <title>Comparative genomic studies on the polysaccharide-degrading batcterial strains of the Flammeovirga genus.</title>
        <authorList>
            <person name="Zewei F."/>
            <person name="Zheng Z."/>
            <person name="Yu L."/>
            <person name="Ruyue G."/>
            <person name="Yanhong M."/>
            <person name="Yuanyuan C."/>
            <person name="Jingyan G."/>
            <person name="Wenjun H."/>
        </authorList>
    </citation>
    <scope>NUCLEOTIDE SEQUENCE [LARGE SCALE GENOMIC DNA]</scope>
    <source>
        <strain evidence="4 5">YS10</strain>
        <plasmid evidence="4 5">p1</plasmid>
    </source>
</reference>
<dbReference type="EMBL" id="CP076130">
    <property type="protein sequence ID" value="QWG10518.1"/>
    <property type="molecule type" value="Genomic_DNA"/>
</dbReference>
<feature type="signal peptide" evidence="2">
    <location>
        <begin position="1"/>
        <end position="24"/>
    </location>
</feature>
<dbReference type="Gene3D" id="3.40.50.1820">
    <property type="entry name" value="alpha/beta hydrolase"/>
    <property type="match status" value="1"/>
</dbReference>
<dbReference type="Proteomes" id="UP000682802">
    <property type="component" value="Plasmid p1"/>
</dbReference>
<gene>
    <name evidence="4" type="ORF">KM029_26455</name>
</gene>
<organism evidence="4 5">
    <name type="scientific">Flammeovirga kamogawensis</name>
    <dbReference type="NCBI Taxonomy" id="373891"/>
    <lineage>
        <taxon>Bacteria</taxon>
        <taxon>Pseudomonadati</taxon>
        <taxon>Bacteroidota</taxon>
        <taxon>Cytophagia</taxon>
        <taxon>Cytophagales</taxon>
        <taxon>Flammeovirgaceae</taxon>
        <taxon>Flammeovirga</taxon>
    </lineage>
</organism>
<evidence type="ECO:0000256" key="1">
    <source>
        <dbReference type="SAM" id="MobiDB-lite"/>
    </source>
</evidence>